<dbReference type="RefSeq" id="WP_143846912.1">
    <property type="nucleotide sequence ID" value="NZ_VLXZ01000001.1"/>
</dbReference>
<keyword evidence="2" id="KW-0808">Transferase</keyword>
<gene>
    <name evidence="2" type="ORF">FN960_03165</name>
</gene>
<reference evidence="2 3" key="1">
    <citation type="submission" date="2019-07" db="EMBL/GenBank/DDBJ databases">
        <authorList>
            <person name="Park Y.J."/>
            <person name="Jeong S.E."/>
            <person name="Jung H.S."/>
        </authorList>
    </citation>
    <scope>NUCLEOTIDE SEQUENCE [LARGE SCALE GENOMIC DNA]</scope>
    <source>
        <strain evidence="3">P16(2019)</strain>
    </source>
</reference>
<dbReference type="CDD" id="cd03801">
    <property type="entry name" value="GT4_PimA-like"/>
    <property type="match status" value="1"/>
</dbReference>
<organism evidence="2 3">
    <name type="scientific">Alkalicoccobacillus porphyridii</name>
    <dbReference type="NCBI Taxonomy" id="2597270"/>
    <lineage>
        <taxon>Bacteria</taxon>
        <taxon>Bacillati</taxon>
        <taxon>Bacillota</taxon>
        <taxon>Bacilli</taxon>
        <taxon>Bacillales</taxon>
        <taxon>Bacillaceae</taxon>
        <taxon>Alkalicoccobacillus</taxon>
    </lineage>
</organism>
<dbReference type="InterPro" id="IPR001296">
    <property type="entry name" value="Glyco_trans_1"/>
</dbReference>
<keyword evidence="3" id="KW-1185">Reference proteome</keyword>
<feature type="domain" description="Glycosyl transferase family 1" evidence="1">
    <location>
        <begin position="171"/>
        <end position="337"/>
    </location>
</feature>
<dbReference type="EMBL" id="VLXZ01000001">
    <property type="protein sequence ID" value="TSB48568.1"/>
    <property type="molecule type" value="Genomic_DNA"/>
</dbReference>
<dbReference type="Proteomes" id="UP000318521">
    <property type="component" value="Unassembled WGS sequence"/>
</dbReference>
<dbReference type="GO" id="GO:0016757">
    <property type="term" value="F:glycosyltransferase activity"/>
    <property type="evidence" value="ECO:0007669"/>
    <property type="project" value="InterPro"/>
</dbReference>
<name>A0A554A4F4_9BACI</name>
<dbReference type="PANTHER" id="PTHR12526">
    <property type="entry name" value="GLYCOSYLTRANSFERASE"/>
    <property type="match status" value="1"/>
</dbReference>
<sequence length="356" mass="40787">MKKKHICFVTKFYGVPKNGPSTFANNFVKELVNSKEYTITVISGEDVESKFGENVLAYKSSKHIADGLKIRKLIKELSKTTTIDFIYFNCFRNAIFSYDLNIPFYLNINDHHSFIKRKSFIWKLLSSPVFKNSTKSFVNSKFTYNNISVSDRVRKEKFLVTGKAINLEEFQFNYNQIQKSVNILYVGSEFQRKGLDIALHSIKIFKEKTSFDIRFDVVGESVNQLSVYKKIVEDFDITENVNFLGRKSKEEIMKLHEDAHFFILPSREEAFGVSLLEALASGTTVVASNTGGIPSIITDGLNGLLVEVGDYKELASKLIYLTNNDTTRENITNEGLKRSKEYDFKNLYKEITSFLP</sequence>
<dbReference type="OrthoDB" id="9787617at2"/>
<dbReference type="AlphaFoldDB" id="A0A554A4F4"/>
<dbReference type="Pfam" id="PF00534">
    <property type="entry name" value="Glycos_transf_1"/>
    <property type="match status" value="1"/>
</dbReference>
<accession>A0A554A4F4</accession>
<dbReference type="Gene3D" id="3.40.50.2000">
    <property type="entry name" value="Glycogen Phosphorylase B"/>
    <property type="match status" value="2"/>
</dbReference>
<proteinExistence type="predicted"/>
<evidence type="ECO:0000259" key="1">
    <source>
        <dbReference type="Pfam" id="PF00534"/>
    </source>
</evidence>
<comment type="caution">
    <text evidence="2">The sequence shown here is derived from an EMBL/GenBank/DDBJ whole genome shotgun (WGS) entry which is preliminary data.</text>
</comment>
<protein>
    <submittedName>
        <fullName evidence="2">Glycosyltransferase family 4 protein</fullName>
    </submittedName>
</protein>
<dbReference type="PANTHER" id="PTHR12526:SF630">
    <property type="entry name" value="GLYCOSYLTRANSFERASE"/>
    <property type="match status" value="1"/>
</dbReference>
<dbReference type="SUPFAM" id="SSF53756">
    <property type="entry name" value="UDP-Glycosyltransferase/glycogen phosphorylase"/>
    <property type="match status" value="1"/>
</dbReference>
<evidence type="ECO:0000313" key="3">
    <source>
        <dbReference type="Proteomes" id="UP000318521"/>
    </source>
</evidence>
<evidence type="ECO:0000313" key="2">
    <source>
        <dbReference type="EMBL" id="TSB48568.1"/>
    </source>
</evidence>